<comment type="caution">
    <text evidence="1">The sequence shown here is derived from an EMBL/GenBank/DDBJ whole genome shotgun (WGS) entry which is preliminary data.</text>
</comment>
<dbReference type="Proteomes" id="UP000521227">
    <property type="component" value="Unassembled WGS sequence"/>
</dbReference>
<dbReference type="EMBL" id="JACHIJ010000003">
    <property type="protein sequence ID" value="MBB5052688.1"/>
    <property type="molecule type" value="Genomic_DNA"/>
</dbReference>
<protein>
    <submittedName>
        <fullName evidence="1">Uncharacterized protein</fullName>
    </submittedName>
</protein>
<reference evidence="1 2" key="1">
    <citation type="submission" date="2020-08" db="EMBL/GenBank/DDBJ databases">
        <title>Genomic Encyclopedia of Type Strains, Phase IV (KMG-IV): sequencing the most valuable type-strain genomes for metagenomic binning, comparative biology and taxonomic classification.</title>
        <authorList>
            <person name="Goeker M."/>
        </authorList>
    </citation>
    <scope>NUCLEOTIDE SEQUENCE [LARGE SCALE GENOMIC DNA]</scope>
    <source>
        <strain evidence="1 2">DSM 17498</strain>
    </source>
</reference>
<sequence length="45" mass="5257">MSNYILTSALQSMFIPLTAAFSKPAARKLHMNVWMTRMSEYKTCW</sequence>
<name>A0A840N496_9BRAD</name>
<gene>
    <name evidence="1" type="ORF">HNQ36_002662</name>
</gene>
<dbReference type="RefSeq" id="WP_184085692.1">
    <property type="nucleotide sequence ID" value="NZ_JACHIJ010000003.1"/>
</dbReference>
<proteinExistence type="predicted"/>
<accession>A0A840N496</accession>
<evidence type="ECO:0000313" key="1">
    <source>
        <dbReference type="EMBL" id="MBB5052688.1"/>
    </source>
</evidence>
<organism evidence="1 2">
    <name type="scientific">Afipia massiliensis</name>
    <dbReference type="NCBI Taxonomy" id="211460"/>
    <lineage>
        <taxon>Bacteria</taxon>
        <taxon>Pseudomonadati</taxon>
        <taxon>Pseudomonadota</taxon>
        <taxon>Alphaproteobacteria</taxon>
        <taxon>Hyphomicrobiales</taxon>
        <taxon>Nitrobacteraceae</taxon>
        <taxon>Afipia</taxon>
    </lineage>
</organism>
<evidence type="ECO:0000313" key="2">
    <source>
        <dbReference type="Proteomes" id="UP000521227"/>
    </source>
</evidence>
<dbReference type="AlphaFoldDB" id="A0A840N496"/>